<evidence type="ECO:0000256" key="11">
    <source>
        <dbReference type="SAM" id="SignalP"/>
    </source>
</evidence>
<dbReference type="GO" id="GO:0006508">
    <property type="term" value="P:proteolysis"/>
    <property type="evidence" value="ECO:0007669"/>
    <property type="project" value="UniProtKB-KW"/>
</dbReference>
<accession>A0A2R9AGQ7</accession>
<dbReference type="PANTHER" id="PTHR24252">
    <property type="entry name" value="ACROSIN-RELATED"/>
    <property type="match status" value="1"/>
</dbReference>
<dbReference type="EMBL" id="AJFE02041934">
    <property type="status" value="NOT_ANNOTATED_CDS"/>
    <property type="molecule type" value="Genomic_DNA"/>
</dbReference>
<keyword evidence="6" id="KW-0325">Glycoprotein</keyword>
<reference evidence="13" key="2">
    <citation type="submission" date="2025-09" db="UniProtKB">
        <authorList>
            <consortium name="Ensembl"/>
        </authorList>
    </citation>
    <scope>IDENTIFICATION</scope>
</reference>
<dbReference type="FunFam" id="2.40.10.10:FF:000081">
    <property type="entry name" value="Serine protease 56"/>
    <property type="match status" value="1"/>
</dbReference>
<evidence type="ECO:0000313" key="13">
    <source>
        <dbReference type="Ensembl" id="ENSPPAP00000014492.1"/>
    </source>
</evidence>
<dbReference type="Pfam" id="PF00089">
    <property type="entry name" value="Trypsin"/>
    <property type="match status" value="1"/>
</dbReference>
<evidence type="ECO:0000256" key="7">
    <source>
        <dbReference type="ARBA" id="ARBA00060315"/>
    </source>
</evidence>
<dbReference type="Bgee" id="ENSPPAG00000030404">
    <property type="expression patterns" value="Expressed in testis"/>
</dbReference>
<evidence type="ECO:0000256" key="10">
    <source>
        <dbReference type="SAM" id="MobiDB-lite"/>
    </source>
</evidence>
<keyword evidence="14" id="KW-1185">Reference proteome</keyword>
<evidence type="ECO:0000256" key="5">
    <source>
        <dbReference type="ARBA" id="ARBA00023157"/>
    </source>
</evidence>
<dbReference type="AlphaFoldDB" id="A0A2R9AGQ7"/>
<dbReference type="InterPro" id="IPR018114">
    <property type="entry name" value="TRYPSIN_HIS"/>
</dbReference>
<dbReference type="PANTHER" id="PTHR24252:SF10">
    <property type="entry name" value="SERINE PROTEASE 56"/>
    <property type="match status" value="1"/>
</dbReference>
<dbReference type="SUPFAM" id="SSF50494">
    <property type="entry name" value="Trypsin-like serine proteases"/>
    <property type="match status" value="1"/>
</dbReference>
<evidence type="ECO:0000259" key="12">
    <source>
        <dbReference type="PROSITE" id="PS50240"/>
    </source>
</evidence>
<dbReference type="PROSITE" id="PS50240">
    <property type="entry name" value="TRYPSIN_DOM"/>
    <property type="match status" value="1"/>
</dbReference>
<feature type="chain" id="PRO_5015358606" description="Serine protease 56" evidence="11">
    <location>
        <begin position="20"/>
        <end position="588"/>
    </location>
</feature>
<dbReference type="Ensembl" id="ENSPPAT00000037177.1">
    <property type="protein sequence ID" value="ENSPPAP00000014492.1"/>
    <property type="gene ID" value="ENSPPAG00000030404.1"/>
</dbReference>
<comment type="function">
    <text evidence="7">Serine protease required during eye development.</text>
</comment>
<evidence type="ECO:0000256" key="1">
    <source>
        <dbReference type="ARBA" id="ARBA00022670"/>
    </source>
</evidence>
<sequence>MLLAVLLLLPLPSSWFAHGHPLYTRLPPSTLQVLSAQGTQALQAAQRSAQWAINRVAMEIQHRSHECRGAHPAPQHVPRDTPCPFLGPCGERRPSTANVTRAHGRIVGGSAAPPGAWPWLVRLQLGGQPLCGGVLVAASWVLTAAHCFVGAPNELLWTVTLAEGSRGEQAEEVPVNRILPHPKFDPRTFHNDLALVQLWTPVSPGGSARPICLPQEPQEPPAGTACAIAGWGALFEDGPEAEAVREARVPLLSTDTCRRALGPGLRPSTMLCAGYLAGGVDSCQGDSGGPLTCSEPGPRPREVLFGVTSWGDGCGEPGKPGVYTRVAVFKDWLQEQMSAASSSREPSCRELLAWDAPQELQADAARLCAFYARLCPGSQGACARLAHQQCLQRRRRCELRSLAHTLLGLLRNAQELLGPRPGLRRLAPALARPAPALRESPLHPARELRLHSGSRAAGTRFPKRRPEPRGEANGNDLRKALTPWAYDSFGVLVLADLGSKTLTGLFRAWVRAGLGGRHVAFSGLVGLEPATLARSLPRLLVQALQAFRVAALAEGEPEGPWMDVGQGPGLERKGHHPLNPQVPPARQP</sequence>
<evidence type="ECO:0000256" key="6">
    <source>
        <dbReference type="ARBA" id="ARBA00023180"/>
    </source>
</evidence>
<dbReference type="PROSITE" id="PS00134">
    <property type="entry name" value="TRYPSIN_HIS"/>
    <property type="match status" value="1"/>
</dbReference>
<evidence type="ECO:0000256" key="4">
    <source>
        <dbReference type="ARBA" id="ARBA00022825"/>
    </source>
</evidence>
<evidence type="ECO:0000313" key="14">
    <source>
        <dbReference type="Proteomes" id="UP000240080"/>
    </source>
</evidence>
<dbReference type="GO" id="GO:0043010">
    <property type="term" value="P:camera-type eye development"/>
    <property type="evidence" value="ECO:0007669"/>
    <property type="project" value="Ensembl"/>
</dbReference>
<dbReference type="GO" id="GO:0004252">
    <property type="term" value="F:serine-type endopeptidase activity"/>
    <property type="evidence" value="ECO:0007669"/>
    <property type="project" value="InterPro"/>
</dbReference>
<keyword evidence="5" id="KW-1015">Disulfide bond</keyword>
<dbReference type="InterPro" id="IPR009003">
    <property type="entry name" value="Peptidase_S1_PA"/>
</dbReference>
<evidence type="ECO:0000256" key="2">
    <source>
        <dbReference type="ARBA" id="ARBA00022729"/>
    </source>
</evidence>
<feature type="region of interest" description="Disordered" evidence="10">
    <location>
        <begin position="435"/>
        <end position="476"/>
    </location>
</feature>
<dbReference type="PROSITE" id="PS00135">
    <property type="entry name" value="TRYPSIN_SER"/>
    <property type="match status" value="1"/>
</dbReference>
<name>A0A2R9AGQ7_PANPA</name>
<dbReference type="GeneTree" id="ENSGT00940000157183"/>
<dbReference type="PRINTS" id="PR00722">
    <property type="entry name" value="CHYMOTRYPSIN"/>
</dbReference>
<dbReference type="OMA" id="VMEIQHR"/>
<gene>
    <name evidence="13" type="primary">PRSS56</name>
</gene>
<reference evidence="13" key="1">
    <citation type="submission" date="2025-08" db="UniProtKB">
        <authorList>
            <consortium name="Ensembl"/>
        </authorList>
    </citation>
    <scope>IDENTIFICATION</scope>
</reference>
<organism evidence="13 14">
    <name type="scientific">Pan paniscus</name>
    <name type="common">Pygmy chimpanzee</name>
    <name type="synonym">Bonobo</name>
    <dbReference type="NCBI Taxonomy" id="9597"/>
    <lineage>
        <taxon>Eukaryota</taxon>
        <taxon>Metazoa</taxon>
        <taxon>Chordata</taxon>
        <taxon>Craniata</taxon>
        <taxon>Vertebrata</taxon>
        <taxon>Euteleostomi</taxon>
        <taxon>Mammalia</taxon>
        <taxon>Eutheria</taxon>
        <taxon>Euarchontoglires</taxon>
        <taxon>Primates</taxon>
        <taxon>Haplorrhini</taxon>
        <taxon>Catarrhini</taxon>
        <taxon>Hominidae</taxon>
        <taxon>Pan</taxon>
    </lineage>
</organism>
<dbReference type="InterPro" id="IPR033116">
    <property type="entry name" value="TRYPSIN_SER"/>
</dbReference>
<dbReference type="SMART" id="SM00020">
    <property type="entry name" value="Tryp_SPc"/>
    <property type="match status" value="1"/>
</dbReference>
<keyword evidence="2 11" id="KW-0732">Signal</keyword>
<feature type="region of interest" description="Disordered" evidence="10">
    <location>
        <begin position="558"/>
        <end position="588"/>
    </location>
</feature>
<dbReference type="InterPro" id="IPR001254">
    <property type="entry name" value="Trypsin_dom"/>
</dbReference>
<dbReference type="STRING" id="9597.ENSPPAP00000014492"/>
<feature type="domain" description="Peptidase S1" evidence="12">
    <location>
        <begin position="106"/>
        <end position="338"/>
    </location>
</feature>
<keyword evidence="1 9" id="KW-0645">Protease</keyword>
<feature type="compositionally biased region" description="Basic and acidic residues" evidence="10">
    <location>
        <begin position="440"/>
        <end position="450"/>
    </location>
</feature>
<keyword evidence="3 9" id="KW-0378">Hydrolase</keyword>
<evidence type="ECO:0000256" key="9">
    <source>
        <dbReference type="RuleBase" id="RU363034"/>
    </source>
</evidence>
<feature type="signal peptide" evidence="11">
    <location>
        <begin position="1"/>
        <end position="19"/>
    </location>
</feature>
<dbReference type="CDD" id="cd00190">
    <property type="entry name" value="Tryp_SPc"/>
    <property type="match status" value="1"/>
</dbReference>
<proteinExistence type="predicted"/>
<dbReference type="InterPro" id="IPR001314">
    <property type="entry name" value="Peptidase_S1A"/>
</dbReference>
<evidence type="ECO:0000256" key="3">
    <source>
        <dbReference type="ARBA" id="ARBA00022801"/>
    </source>
</evidence>
<keyword evidence="4 9" id="KW-0720">Serine protease</keyword>
<evidence type="ECO:0000256" key="8">
    <source>
        <dbReference type="ARBA" id="ARBA00073729"/>
    </source>
</evidence>
<protein>
    <recommendedName>
        <fullName evidence="8">Serine protease 56</fullName>
    </recommendedName>
</protein>
<dbReference type="InterPro" id="IPR043504">
    <property type="entry name" value="Peptidase_S1_PA_chymotrypsin"/>
</dbReference>
<dbReference type="Gene3D" id="2.40.10.10">
    <property type="entry name" value="Trypsin-like serine proteases"/>
    <property type="match status" value="1"/>
</dbReference>
<dbReference type="Proteomes" id="UP000240080">
    <property type="component" value="Unplaced"/>
</dbReference>